<dbReference type="InParanoid" id="A0A059ANI2"/>
<evidence type="ECO:0000313" key="1">
    <source>
        <dbReference type="EMBL" id="KCW54930.1"/>
    </source>
</evidence>
<protein>
    <submittedName>
        <fullName evidence="1">Uncharacterized protein</fullName>
    </submittedName>
</protein>
<sequence>MSCNFPYFSFGVCLAHLLLQVRYESRKDFLYFHILFIRKKLSFDLTFSSNKECNAVDIFWRVTAIRDSWAFFYPEAVDIFWRVTTIRDSWAFFYGTIY</sequence>
<gene>
    <name evidence="1" type="ORF">EUGRSUZ_I00901</name>
</gene>
<dbReference type="Gramene" id="KCW54930">
    <property type="protein sequence ID" value="KCW54930"/>
    <property type="gene ID" value="EUGRSUZ_I00901"/>
</dbReference>
<proteinExistence type="predicted"/>
<dbReference type="EMBL" id="KK198761">
    <property type="protein sequence ID" value="KCW54930.1"/>
    <property type="molecule type" value="Genomic_DNA"/>
</dbReference>
<name>A0A059ANI2_EUCGR</name>
<organism evidence="1">
    <name type="scientific">Eucalyptus grandis</name>
    <name type="common">Flooded gum</name>
    <dbReference type="NCBI Taxonomy" id="71139"/>
    <lineage>
        <taxon>Eukaryota</taxon>
        <taxon>Viridiplantae</taxon>
        <taxon>Streptophyta</taxon>
        <taxon>Embryophyta</taxon>
        <taxon>Tracheophyta</taxon>
        <taxon>Spermatophyta</taxon>
        <taxon>Magnoliopsida</taxon>
        <taxon>eudicotyledons</taxon>
        <taxon>Gunneridae</taxon>
        <taxon>Pentapetalae</taxon>
        <taxon>rosids</taxon>
        <taxon>malvids</taxon>
        <taxon>Myrtales</taxon>
        <taxon>Myrtaceae</taxon>
        <taxon>Myrtoideae</taxon>
        <taxon>Eucalypteae</taxon>
        <taxon>Eucalyptus</taxon>
    </lineage>
</organism>
<dbReference type="AlphaFoldDB" id="A0A059ANI2"/>
<reference evidence="1" key="1">
    <citation type="submission" date="2013-07" db="EMBL/GenBank/DDBJ databases">
        <title>The genome of Eucalyptus grandis.</title>
        <authorList>
            <person name="Schmutz J."/>
            <person name="Hayes R."/>
            <person name="Myburg A."/>
            <person name="Tuskan G."/>
            <person name="Grattapaglia D."/>
            <person name="Rokhsar D.S."/>
        </authorList>
    </citation>
    <scope>NUCLEOTIDE SEQUENCE</scope>
    <source>
        <tissue evidence="1">Leaf extractions</tissue>
    </source>
</reference>
<accession>A0A059ANI2</accession>